<dbReference type="InterPro" id="IPR038056">
    <property type="entry name" value="YjbR-like_sf"/>
</dbReference>
<dbReference type="RefSeq" id="WP_074946704.1">
    <property type="nucleotide sequence ID" value="NZ_FNUC01000004.1"/>
</dbReference>
<reference evidence="2" key="1">
    <citation type="submission" date="2016-10" db="EMBL/GenBank/DDBJ databases">
        <authorList>
            <person name="Varghese N."/>
            <person name="Submissions S."/>
        </authorList>
    </citation>
    <scope>NUCLEOTIDE SEQUENCE [LARGE SCALE GENOMIC DNA]</scope>
    <source>
        <strain evidence="2">DSM 45237</strain>
    </source>
</reference>
<protein>
    <submittedName>
        <fullName evidence="1">Predicted DNA-binding protein, MmcQ/YjbR family</fullName>
    </submittedName>
</protein>
<dbReference type="GO" id="GO:0003677">
    <property type="term" value="F:DNA binding"/>
    <property type="evidence" value="ECO:0007669"/>
    <property type="project" value="UniProtKB-KW"/>
</dbReference>
<keyword evidence="2" id="KW-1185">Reference proteome</keyword>
<accession>A0A1H5PSB9</accession>
<sequence length="120" mass="13639">MYTDDDPYLDELRAICLRFPESAEVEAWGRPTFRAGKKMFAVFEGNDDHPFAVIFKPDAADRPALVQDPRFYVPAYYGPSGWLALDFTAADVDWTEVGELLDGSYRQVALQRMLKALDAR</sequence>
<keyword evidence="1" id="KW-0238">DNA-binding</keyword>
<evidence type="ECO:0000313" key="2">
    <source>
        <dbReference type="Proteomes" id="UP000181980"/>
    </source>
</evidence>
<dbReference type="Pfam" id="PF04237">
    <property type="entry name" value="YjbR"/>
    <property type="match status" value="1"/>
</dbReference>
<dbReference type="Proteomes" id="UP000181980">
    <property type="component" value="Unassembled WGS sequence"/>
</dbReference>
<organism evidence="1 2">
    <name type="scientific">Jiangella alba</name>
    <dbReference type="NCBI Taxonomy" id="561176"/>
    <lineage>
        <taxon>Bacteria</taxon>
        <taxon>Bacillati</taxon>
        <taxon>Actinomycetota</taxon>
        <taxon>Actinomycetes</taxon>
        <taxon>Jiangellales</taxon>
        <taxon>Jiangellaceae</taxon>
        <taxon>Jiangella</taxon>
    </lineage>
</organism>
<dbReference type="InterPro" id="IPR058532">
    <property type="entry name" value="YjbR/MT2646/Rv2570-like"/>
</dbReference>
<dbReference type="EMBL" id="FNUC01000004">
    <property type="protein sequence ID" value="SEF16696.1"/>
    <property type="molecule type" value="Genomic_DNA"/>
</dbReference>
<evidence type="ECO:0000313" key="1">
    <source>
        <dbReference type="EMBL" id="SEF16696.1"/>
    </source>
</evidence>
<proteinExistence type="predicted"/>
<dbReference type="Gene3D" id="3.90.1150.30">
    <property type="match status" value="1"/>
</dbReference>
<dbReference type="AlphaFoldDB" id="A0A1H5PSB9"/>
<dbReference type="STRING" id="561176.SAMN04488561_5491"/>
<dbReference type="SUPFAM" id="SSF142906">
    <property type="entry name" value="YjbR-like"/>
    <property type="match status" value="1"/>
</dbReference>
<gene>
    <name evidence="1" type="ORF">SAMN04488561_5491</name>
</gene>
<dbReference type="OrthoDB" id="8479417at2"/>
<name>A0A1H5PSB9_9ACTN</name>